<dbReference type="STRING" id="1770053.SAMN05216551_102483"/>
<dbReference type="AlphaFoldDB" id="A0A1H2PLK9"/>
<feature type="transmembrane region" description="Helical" evidence="6">
    <location>
        <begin position="210"/>
        <end position="233"/>
    </location>
</feature>
<protein>
    <submittedName>
        <fullName evidence="8">MFS transporter, DHA2 family, multidrug resistance protein</fullName>
    </submittedName>
</protein>
<proteinExistence type="predicted"/>
<feature type="transmembrane region" description="Helical" evidence="6">
    <location>
        <begin position="60"/>
        <end position="80"/>
    </location>
</feature>
<feature type="transmembrane region" description="Helical" evidence="6">
    <location>
        <begin position="24"/>
        <end position="48"/>
    </location>
</feature>
<dbReference type="Gene3D" id="1.20.1250.20">
    <property type="entry name" value="MFS general substrate transporter like domains"/>
    <property type="match status" value="1"/>
</dbReference>
<feature type="transmembrane region" description="Helical" evidence="6">
    <location>
        <begin position="341"/>
        <end position="361"/>
    </location>
</feature>
<dbReference type="Proteomes" id="UP000243719">
    <property type="component" value="Unassembled WGS sequence"/>
</dbReference>
<evidence type="ECO:0000256" key="4">
    <source>
        <dbReference type="ARBA" id="ARBA00022989"/>
    </source>
</evidence>
<keyword evidence="4 6" id="KW-1133">Transmembrane helix</keyword>
<evidence type="ECO:0000256" key="5">
    <source>
        <dbReference type="ARBA" id="ARBA00023136"/>
    </source>
</evidence>
<dbReference type="InterPro" id="IPR036259">
    <property type="entry name" value="MFS_trans_sf"/>
</dbReference>
<dbReference type="RefSeq" id="WP_091905835.1">
    <property type="nucleotide sequence ID" value="NZ_FNLO01000002.1"/>
</dbReference>
<comment type="subcellular location">
    <subcellularLocation>
        <location evidence="1">Membrane</location>
        <topology evidence="1">Multi-pass membrane protein</topology>
    </subcellularLocation>
</comment>
<feature type="transmembrane region" description="Helical" evidence="6">
    <location>
        <begin position="180"/>
        <end position="198"/>
    </location>
</feature>
<feature type="transmembrane region" description="Helical" evidence="6">
    <location>
        <begin position="439"/>
        <end position="459"/>
    </location>
</feature>
<feature type="transmembrane region" description="Helical" evidence="6">
    <location>
        <begin position="277"/>
        <end position="301"/>
    </location>
</feature>
<feature type="transmembrane region" description="Helical" evidence="6">
    <location>
        <begin position="154"/>
        <end position="174"/>
    </location>
</feature>
<feature type="transmembrane region" description="Helical" evidence="6">
    <location>
        <begin position="239"/>
        <end position="256"/>
    </location>
</feature>
<dbReference type="Pfam" id="PF07690">
    <property type="entry name" value="MFS_1"/>
    <property type="match status" value="1"/>
</dbReference>
<dbReference type="InterPro" id="IPR020846">
    <property type="entry name" value="MFS_dom"/>
</dbReference>
<keyword evidence="5 6" id="KW-0472">Membrane</keyword>
<sequence>MHRRPSDDYPVGAAGQGRPVRERLATMVAISLAVGMASLDSAIANTVLPSLSAQLGVGPAAVIWVVTSYQLVMVAAMLPLAALGEAVGHRKVFTAGVVVFTVTSFLCGMADSLSSLVAARAAQGMGAAAIMGSNTALVRLAYPPERLGRGLGLNALVIALGLAGGPVVASGVLAFTSWHWLFYLNVPLGACAGLLAWRMKAPQSDEGRRFDLVAALLCSAAFALSVHGLGALAHGGMNVVIAAEWALALCCGAWLVRREHGCAAPILPVDLFRNAPFALSSATAVCAFTTQGLALVALPFLFHTVLGRSQTEIGMLIAPWPITGAVMAPFAGSLSDRVPPGLLGGLGLCCLAASIASLTLLDADASAGVIMLCTLFCGFGFGLFLSPNQRMLMSSAPAGRSGSASGVLGVTRLLGQTTGAALVALGLSASLRAGVGPVLWTGVGFAACGAVLSLLRLLVPQGRVR</sequence>
<name>A0A1H2PLK9_9BURK</name>
<feature type="transmembrane region" description="Helical" evidence="6">
    <location>
        <begin position="313"/>
        <end position="334"/>
    </location>
</feature>
<evidence type="ECO:0000256" key="2">
    <source>
        <dbReference type="ARBA" id="ARBA00022448"/>
    </source>
</evidence>
<dbReference type="PANTHER" id="PTHR42718">
    <property type="entry name" value="MAJOR FACILITATOR SUPERFAMILY MULTIDRUG TRANSPORTER MFSC"/>
    <property type="match status" value="1"/>
</dbReference>
<evidence type="ECO:0000256" key="1">
    <source>
        <dbReference type="ARBA" id="ARBA00004141"/>
    </source>
</evidence>
<feature type="domain" description="Major facilitator superfamily (MFS) profile" evidence="7">
    <location>
        <begin position="26"/>
        <end position="461"/>
    </location>
</feature>
<dbReference type="PANTHER" id="PTHR42718:SF9">
    <property type="entry name" value="MAJOR FACILITATOR SUPERFAMILY MULTIDRUG TRANSPORTER MFSC"/>
    <property type="match status" value="1"/>
</dbReference>
<dbReference type="GO" id="GO:0022857">
    <property type="term" value="F:transmembrane transporter activity"/>
    <property type="evidence" value="ECO:0007669"/>
    <property type="project" value="InterPro"/>
</dbReference>
<evidence type="ECO:0000313" key="9">
    <source>
        <dbReference type="Proteomes" id="UP000243719"/>
    </source>
</evidence>
<dbReference type="CDD" id="cd17321">
    <property type="entry name" value="MFS_MMR_MDR_like"/>
    <property type="match status" value="1"/>
</dbReference>
<keyword evidence="9" id="KW-1185">Reference proteome</keyword>
<feature type="transmembrane region" description="Helical" evidence="6">
    <location>
        <begin position="367"/>
        <end position="385"/>
    </location>
</feature>
<evidence type="ECO:0000313" key="8">
    <source>
        <dbReference type="EMBL" id="SDV47326.1"/>
    </source>
</evidence>
<keyword evidence="3 6" id="KW-0812">Transmembrane</keyword>
<dbReference type="EMBL" id="FNLO01000002">
    <property type="protein sequence ID" value="SDV47326.1"/>
    <property type="molecule type" value="Genomic_DNA"/>
</dbReference>
<dbReference type="SUPFAM" id="SSF103473">
    <property type="entry name" value="MFS general substrate transporter"/>
    <property type="match status" value="1"/>
</dbReference>
<evidence type="ECO:0000256" key="3">
    <source>
        <dbReference type="ARBA" id="ARBA00022692"/>
    </source>
</evidence>
<dbReference type="InterPro" id="IPR011701">
    <property type="entry name" value="MFS"/>
</dbReference>
<reference evidence="9" key="1">
    <citation type="submission" date="2016-09" db="EMBL/GenBank/DDBJ databases">
        <authorList>
            <person name="Varghese N."/>
            <person name="Submissions S."/>
        </authorList>
    </citation>
    <scope>NUCLEOTIDE SEQUENCE [LARGE SCALE GENOMIC DNA]</scope>
    <source>
        <strain evidence="9">JS23</strain>
    </source>
</reference>
<dbReference type="GO" id="GO:0016020">
    <property type="term" value="C:membrane"/>
    <property type="evidence" value="ECO:0007669"/>
    <property type="project" value="UniProtKB-SubCell"/>
</dbReference>
<evidence type="ECO:0000259" key="7">
    <source>
        <dbReference type="PROSITE" id="PS50850"/>
    </source>
</evidence>
<dbReference type="PROSITE" id="PS50850">
    <property type="entry name" value="MFS"/>
    <property type="match status" value="1"/>
</dbReference>
<keyword evidence="2" id="KW-0813">Transport</keyword>
<feature type="transmembrane region" description="Helical" evidence="6">
    <location>
        <begin position="406"/>
        <end position="427"/>
    </location>
</feature>
<feature type="transmembrane region" description="Helical" evidence="6">
    <location>
        <begin position="92"/>
        <end position="113"/>
    </location>
</feature>
<organism evidence="8 9">
    <name type="scientific">Chitinasiproducens palmae</name>
    <dbReference type="NCBI Taxonomy" id="1770053"/>
    <lineage>
        <taxon>Bacteria</taxon>
        <taxon>Pseudomonadati</taxon>
        <taxon>Pseudomonadota</taxon>
        <taxon>Betaproteobacteria</taxon>
        <taxon>Burkholderiales</taxon>
        <taxon>Burkholderiaceae</taxon>
        <taxon>Chitinasiproducens</taxon>
    </lineage>
</organism>
<dbReference type="OrthoDB" id="9807274at2"/>
<gene>
    <name evidence="8" type="ORF">SAMN05216551_102483</name>
</gene>
<evidence type="ECO:0000256" key="6">
    <source>
        <dbReference type="SAM" id="Phobius"/>
    </source>
</evidence>
<dbReference type="Gene3D" id="1.20.1720.10">
    <property type="entry name" value="Multidrug resistance protein D"/>
    <property type="match status" value="1"/>
</dbReference>
<feature type="transmembrane region" description="Helical" evidence="6">
    <location>
        <begin position="125"/>
        <end position="142"/>
    </location>
</feature>
<accession>A0A1H2PLK9</accession>